<keyword evidence="1" id="KW-0805">Transcription regulation</keyword>
<evidence type="ECO:0000259" key="4">
    <source>
        <dbReference type="PROSITE" id="PS51077"/>
    </source>
</evidence>
<dbReference type="Pfam" id="PF01614">
    <property type="entry name" value="IclR_C"/>
    <property type="match status" value="1"/>
</dbReference>
<dbReference type="InterPro" id="IPR029016">
    <property type="entry name" value="GAF-like_dom_sf"/>
</dbReference>
<dbReference type="EMBL" id="WSEL01000009">
    <property type="protein sequence ID" value="MVQ31957.1"/>
    <property type="molecule type" value="Genomic_DNA"/>
</dbReference>
<dbReference type="PROSITE" id="PS51077">
    <property type="entry name" value="HTH_ICLR"/>
    <property type="match status" value="1"/>
</dbReference>
<dbReference type="PANTHER" id="PTHR30136">
    <property type="entry name" value="HELIX-TURN-HELIX TRANSCRIPTIONAL REGULATOR, ICLR FAMILY"/>
    <property type="match status" value="1"/>
</dbReference>
<dbReference type="InterPro" id="IPR036388">
    <property type="entry name" value="WH-like_DNA-bd_sf"/>
</dbReference>
<keyword evidence="7" id="KW-1185">Reference proteome</keyword>
<comment type="caution">
    <text evidence="6">The sequence shown here is derived from an EMBL/GenBank/DDBJ whole genome shotgun (WGS) entry which is preliminary data.</text>
</comment>
<dbReference type="PANTHER" id="PTHR30136:SF35">
    <property type="entry name" value="HTH-TYPE TRANSCRIPTIONAL REGULATOR RV1719"/>
    <property type="match status" value="1"/>
</dbReference>
<dbReference type="Pfam" id="PF09339">
    <property type="entry name" value="HTH_IclR"/>
    <property type="match status" value="1"/>
</dbReference>
<evidence type="ECO:0000313" key="7">
    <source>
        <dbReference type="Proteomes" id="UP000469385"/>
    </source>
</evidence>
<dbReference type="SMART" id="SM00346">
    <property type="entry name" value="HTH_ICLR"/>
    <property type="match status" value="1"/>
</dbReference>
<dbReference type="GO" id="GO:0045892">
    <property type="term" value="P:negative regulation of DNA-templated transcription"/>
    <property type="evidence" value="ECO:0007669"/>
    <property type="project" value="TreeGrafter"/>
</dbReference>
<dbReference type="InterPro" id="IPR005471">
    <property type="entry name" value="Tscrpt_reg_IclR_N"/>
</dbReference>
<dbReference type="SUPFAM" id="SSF55781">
    <property type="entry name" value="GAF domain-like"/>
    <property type="match status" value="1"/>
</dbReference>
<feature type="domain" description="IclR-ED" evidence="5">
    <location>
        <begin position="82"/>
        <end position="268"/>
    </location>
</feature>
<dbReference type="InterPro" id="IPR014757">
    <property type="entry name" value="Tscrpt_reg_IclR_C"/>
</dbReference>
<feature type="domain" description="HTH iclR-type" evidence="4">
    <location>
        <begin position="18"/>
        <end position="81"/>
    </location>
</feature>
<dbReference type="GO" id="GO:0003700">
    <property type="term" value="F:DNA-binding transcription factor activity"/>
    <property type="evidence" value="ECO:0007669"/>
    <property type="project" value="TreeGrafter"/>
</dbReference>
<evidence type="ECO:0000256" key="1">
    <source>
        <dbReference type="ARBA" id="ARBA00023015"/>
    </source>
</evidence>
<reference evidence="6 7" key="1">
    <citation type="submission" date="2019-12" db="EMBL/GenBank/DDBJ databases">
        <authorList>
            <person name="Huq M.A."/>
        </authorList>
    </citation>
    <scope>NUCLEOTIDE SEQUENCE [LARGE SCALE GENOMIC DNA]</scope>
    <source>
        <strain evidence="6 7">MAH-25</strain>
    </source>
</reference>
<sequence>MALSQAHPVARGGDGGGTGSLDKGIHLLRLVAEKPDDGWHLRELAAAGGMDEPEARRMLDCLLASRMVRQRSDACRYMPGPLMFELGLALPDSARFQRRAEAVLRAVADGRGAIALLVLRSGNDFVCSIREGRAALPPLASAPGTRAPLFLSAGGVAILQRLPAGEARAILAENTAREVARRGTGRLAALERMREVSLRCGFGVNAGDVVPGVHSVGMALRDARGQPFAAVCLVGTAASLPLERIDPLRSELEHVAALLSGEARQFHM</sequence>
<evidence type="ECO:0000313" key="6">
    <source>
        <dbReference type="EMBL" id="MVQ31957.1"/>
    </source>
</evidence>
<keyword evidence="2" id="KW-0238">DNA-binding</keyword>
<dbReference type="InterPro" id="IPR036390">
    <property type="entry name" value="WH_DNA-bd_sf"/>
</dbReference>
<name>A0A6N8IYQ1_9BURK</name>
<accession>A0A6N8IYQ1</accession>
<dbReference type="RefSeq" id="WP_157399958.1">
    <property type="nucleotide sequence ID" value="NZ_WSEL01000009.1"/>
</dbReference>
<dbReference type="AlphaFoldDB" id="A0A6N8IYQ1"/>
<dbReference type="SUPFAM" id="SSF46785">
    <property type="entry name" value="Winged helix' DNA-binding domain"/>
    <property type="match status" value="1"/>
</dbReference>
<proteinExistence type="predicted"/>
<evidence type="ECO:0000259" key="5">
    <source>
        <dbReference type="PROSITE" id="PS51078"/>
    </source>
</evidence>
<dbReference type="InterPro" id="IPR050707">
    <property type="entry name" value="HTH_MetabolicPath_Reg"/>
</dbReference>
<gene>
    <name evidence="6" type="ORF">GON04_21035</name>
</gene>
<dbReference type="PROSITE" id="PS51078">
    <property type="entry name" value="ICLR_ED"/>
    <property type="match status" value="1"/>
</dbReference>
<organism evidence="6 7">
    <name type="scientific">Ramlibacter pinisoli</name>
    <dbReference type="NCBI Taxonomy" id="2682844"/>
    <lineage>
        <taxon>Bacteria</taxon>
        <taxon>Pseudomonadati</taxon>
        <taxon>Pseudomonadota</taxon>
        <taxon>Betaproteobacteria</taxon>
        <taxon>Burkholderiales</taxon>
        <taxon>Comamonadaceae</taxon>
        <taxon>Ramlibacter</taxon>
    </lineage>
</organism>
<dbReference type="Proteomes" id="UP000469385">
    <property type="component" value="Unassembled WGS sequence"/>
</dbReference>
<dbReference type="Gene3D" id="1.10.10.10">
    <property type="entry name" value="Winged helix-like DNA-binding domain superfamily/Winged helix DNA-binding domain"/>
    <property type="match status" value="1"/>
</dbReference>
<keyword evidence="3" id="KW-0804">Transcription</keyword>
<evidence type="ECO:0000256" key="3">
    <source>
        <dbReference type="ARBA" id="ARBA00023163"/>
    </source>
</evidence>
<dbReference type="Gene3D" id="3.30.450.40">
    <property type="match status" value="1"/>
</dbReference>
<evidence type="ECO:0000256" key="2">
    <source>
        <dbReference type="ARBA" id="ARBA00023125"/>
    </source>
</evidence>
<protein>
    <submittedName>
        <fullName evidence="6">Helix-turn-helix domain-containing protein</fullName>
    </submittedName>
</protein>
<dbReference type="GO" id="GO:0003677">
    <property type="term" value="F:DNA binding"/>
    <property type="evidence" value="ECO:0007669"/>
    <property type="project" value="UniProtKB-KW"/>
</dbReference>